<keyword evidence="5" id="KW-1185">Reference proteome</keyword>
<comment type="subcellular location">
    <subcellularLocation>
        <location evidence="1">Cell membrane</location>
        <topology evidence="1">Multi-pass membrane protein</topology>
    </subcellularLocation>
</comment>
<feature type="domain" description="Amino acid permease N-terminal" evidence="3">
    <location>
        <begin position="85"/>
        <end position="118"/>
    </location>
</feature>
<evidence type="ECO:0000256" key="1">
    <source>
        <dbReference type="ARBA" id="ARBA00004651"/>
    </source>
</evidence>
<name>A0AAV4VWK8_CAEEX</name>
<organism evidence="4 5">
    <name type="scientific">Caerostris extrusa</name>
    <name type="common">Bark spider</name>
    <name type="synonym">Caerostris bankana</name>
    <dbReference type="NCBI Taxonomy" id="172846"/>
    <lineage>
        <taxon>Eukaryota</taxon>
        <taxon>Metazoa</taxon>
        <taxon>Ecdysozoa</taxon>
        <taxon>Arthropoda</taxon>
        <taxon>Chelicerata</taxon>
        <taxon>Arachnida</taxon>
        <taxon>Araneae</taxon>
        <taxon>Araneomorphae</taxon>
        <taxon>Entelegynae</taxon>
        <taxon>Araneoidea</taxon>
        <taxon>Araneidae</taxon>
        <taxon>Caerostris</taxon>
    </lineage>
</organism>
<comment type="caution">
    <text evidence="4">The sequence shown here is derived from an EMBL/GenBank/DDBJ whole genome shotgun (WGS) entry which is preliminary data.</text>
</comment>
<dbReference type="GO" id="GO:0005886">
    <property type="term" value="C:plasma membrane"/>
    <property type="evidence" value="ECO:0007669"/>
    <property type="project" value="UniProtKB-SubCell"/>
</dbReference>
<evidence type="ECO:0000259" key="3">
    <source>
        <dbReference type="Pfam" id="PF08403"/>
    </source>
</evidence>
<dbReference type="Pfam" id="PF08403">
    <property type="entry name" value="AA_permease_N"/>
    <property type="match status" value="1"/>
</dbReference>
<keyword evidence="2" id="KW-0813">Transport</keyword>
<accession>A0AAV4VWK8</accession>
<gene>
    <name evidence="4" type="primary">SLC12A2_1</name>
    <name evidence="4" type="ORF">CEXT_731091</name>
</gene>
<protein>
    <submittedName>
        <fullName evidence="4">Solute carrier family 12 member 2</fullName>
    </submittedName>
</protein>
<proteinExistence type="predicted"/>
<evidence type="ECO:0000313" key="4">
    <source>
        <dbReference type="EMBL" id="GIY74667.1"/>
    </source>
</evidence>
<dbReference type="Proteomes" id="UP001054945">
    <property type="component" value="Unassembled WGS sequence"/>
</dbReference>
<evidence type="ECO:0000256" key="2">
    <source>
        <dbReference type="ARBA" id="ARBA00022448"/>
    </source>
</evidence>
<sequence length="146" mass="16670">MSDAGDIESTPLNQGENWVEMERKTSLTDPKHSRFQVAKVDFASDTPKCKFAADADTAERQPLTDMANSGDCERTYDTHNVRSLRHYTREALPRADHYRNVMSVHGQLNRPTLDELHNPSLSMSPDHKQVTRISFIGRKINQLMDE</sequence>
<dbReference type="EMBL" id="BPLR01015245">
    <property type="protein sequence ID" value="GIY74667.1"/>
    <property type="molecule type" value="Genomic_DNA"/>
</dbReference>
<evidence type="ECO:0000313" key="5">
    <source>
        <dbReference type="Proteomes" id="UP001054945"/>
    </source>
</evidence>
<dbReference type="AlphaFoldDB" id="A0AAV4VWK8"/>
<reference evidence="4 5" key="1">
    <citation type="submission" date="2021-06" db="EMBL/GenBank/DDBJ databases">
        <title>Caerostris extrusa draft genome.</title>
        <authorList>
            <person name="Kono N."/>
            <person name="Arakawa K."/>
        </authorList>
    </citation>
    <scope>NUCLEOTIDE SEQUENCE [LARGE SCALE GENOMIC DNA]</scope>
</reference>
<dbReference type="InterPro" id="IPR013612">
    <property type="entry name" value="AA_permease_N"/>
</dbReference>